<dbReference type="RefSeq" id="WP_189902039.1">
    <property type="nucleotide sequence ID" value="NZ_BNBC01000017.1"/>
</dbReference>
<proteinExistence type="predicted"/>
<sequence>MDAAVLAWLLAQLGPTTDQTDLQTRYTRLGTARAVALEVLNERRATLLAEPLQLTVNGVATLDQSANLTGLERQIASVQDATDAPDEPTGGDTLVIAPLQSAHRRRHHHWHGWR</sequence>
<protein>
    <submittedName>
        <fullName evidence="1">Uncharacterized protein</fullName>
    </submittedName>
</protein>
<dbReference type="AlphaFoldDB" id="A0A919A124"/>
<accession>A0A919A124</accession>
<reference evidence="1" key="1">
    <citation type="journal article" date="2014" name="Int. J. Syst. Evol. Microbiol.">
        <title>Complete genome sequence of Corynebacterium casei LMG S-19264T (=DSM 44701T), isolated from a smear-ripened cheese.</title>
        <authorList>
            <consortium name="US DOE Joint Genome Institute (JGI-PGF)"/>
            <person name="Walter F."/>
            <person name="Albersmeier A."/>
            <person name="Kalinowski J."/>
            <person name="Ruckert C."/>
        </authorList>
    </citation>
    <scope>NUCLEOTIDE SEQUENCE</scope>
    <source>
        <strain evidence="1">JCM 3302</strain>
    </source>
</reference>
<name>A0A919A124_9ACTN</name>
<evidence type="ECO:0000313" key="1">
    <source>
        <dbReference type="EMBL" id="GHE80282.1"/>
    </source>
</evidence>
<comment type="caution">
    <text evidence="1">The sequence shown here is derived from an EMBL/GenBank/DDBJ whole genome shotgun (WGS) entry which is preliminary data.</text>
</comment>
<gene>
    <name evidence="1" type="ORF">GCM10014715_39610</name>
</gene>
<evidence type="ECO:0000313" key="2">
    <source>
        <dbReference type="Proteomes" id="UP000641386"/>
    </source>
</evidence>
<keyword evidence="2" id="KW-1185">Reference proteome</keyword>
<dbReference type="Proteomes" id="UP000641386">
    <property type="component" value="Unassembled WGS sequence"/>
</dbReference>
<organism evidence="1 2">
    <name type="scientific">Streptomyces spiralis</name>
    <dbReference type="NCBI Taxonomy" id="66376"/>
    <lineage>
        <taxon>Bacteria</taxon>
        <taxon>Bacillati</taxon>
        <taxon>Actinomycetota</taxon>
        <taxon>Actinomycetes</taxon>
        <taxon>Kitasatosporales</taxon>
        <taxon>Streptomycetaceae</taxon>
        <taxon>Streptomyces</taxon>
    </lineage>
</organism>
<dbReference type="EMBL" id="BNBC01000017">
    <property type="protein sequence ID" value="GHE80282.1"/>
    <property type="molecule type" value="Genomic_DNA"/>
</dbReference>
<reference evidence="1" key="2">
    <citation type="submission" date="2020-09" db="EMBL/GenBank/DDBJ databases">
        <authorList>
            <person name="Sun Q."/>
            <person name="Ohkuma M."/>
        </authorList>
    </citation>
    <scope>NUCLEOTIDE SEQUENCE</scope>
    <source>
        <strain evidence="1">JCM 3302</strain>
    </source>
</reference>